<dbReference type="InterPro" id="IPR006626">
    <property type="entry name" value="PbH1"/>
</dbReference>
<proteinExistence type="predicted"/>
<dbReference type="InterPro" id="IPR012334">
    <property type="entry name" value="Pectin_lyas_fold"/>
</dbReference>
<dbReference type="OrthoDB" id="1230183at2"/>
<dbReference type="InterPro" id="IPR011050">
    <property type="entry name" value="Pectin_lyase_fold/virulence"/>
</dbReference>
<dbReference type="Pfam" id="PF13229">
    <property type="entry name" value="Beta_helix"/>
    <property type="match status" value="1"/>
</dbReference>
<evidence type="ECO:0000256" key="2">
    <source>
        <dbReference type="SAM" id="SignalP"/>
    </source>
</evidence>
<sequence length="484" mass="50982">MKKLSLLLLSLVSTVIFSQFTSPGTGVTYNLASLSAAAPSVVVNNGTDYTMTANVVISAGDILNMDENTTLKINSGILLTIAGTYNTTATNFKITATDPANVWKGMRLESTANVTFKNTTIEYGGGIQALTGNFMMDNCIVRYNKAGQSTGAAVNFSTGNPVVKNSQFIENDLPAVASGANSSVALEFTNNYLSKNTKLNSNRPQINMGPSGTGGTTKILNNTIIGDRLNDKVGGISVSSLLGVTNTVLIDGNTVTDNRYGITITGNNCSGTISNNILTNNNVETVPANGGSGINLYGNGSFKIEKNQIRGSLWGITLVSTTTADLGGGTLGSVGQNVFKNNGNGGQIYALYNNTPNAVSAKNNCWREDELSDDAMVEEVIFHQVDNASLGLVTFSPYLCAQPLATVENAIAKSTIYPNPSNGTFTFDAEKSGNIMISDMSGRMIYSGLVQLGKNTINVKANPGTYVLIYQSEGKKSSSKLIIK</sequence>
<dbReference type="NCBIfam" id="TIGR04183">
    <property type="entry name" value="Por_Secre_tail"/>
    <property type="match status" value="1"/>
</dbReference>
<dbReference type="Proteomes" id="UP000035900">
    <property type="component" value="Unassembled WGS sequence"/>
</dbReference>
<gene>
    <name evidence="5" type="ORF">ACM44_00410</name>
</gene>
<feature type="domain" description="Secretion system C-terminal sorting" evidence="4">
    <location>
        <begin position="416"/>
        <end position="483"/>
    </location>
</feature>
<comment type="caution">
    <text evidence="5">The sequence shown here is derived from an EMBL/GenBank/DDBJ whole genome shotgun (WGS) entry which is preliminary data.</text>
</comment>
<feature type="domain" description="Right handed beta helix" evidence="3">
    <location>
        <begin position="80"/>
        <end position="228"/>
    </location>
</feature>
<dbReference type="RefSeq" id="WP_048498123.1">
    <property type="nucleotide sequence ID" value="NZ_LFNG01000001.1"/>
</dbReference>
<evidence type="ECO:0000313" key="6">
    <source>
        <dbReference type="Proteomes" id="UP000035900"/>
    </source>
</evidence>
<protein>
    <submittedName>
        <fullName evidence="5">Uncharacterized protein</fullName>
    </submittedName>
</protein>
<dbReference type="PATRIC" id="fig|1304281.5.peg.86"/>
<dbReference type="SMART" id="SM00710">
    <property type="entry name" value="PbH1"/>
    <property type="match status" value="6"/>
</dbReference>
<dbReference type="Gene3D" id="2.160.20.10">
    <property type="entry name" value="Single-stranded right-handed beta-helix, Pectin lyase-like"/>
    <property type="match status" value="1"/>
</dbReference>
<name>A0A0J7J2J5_9FLAO</name>
<evidence type="ECO:0000259" key="4">
    <source>
        <dbReference type="Pfam" id="PF18962"/>
    </source>
</evidence>
<evidence type="ECO:0000256" key="1">
    <source>
        <dbReference type="ARBA" id="ARBA00022729"/>
    </source>
</evidence>
<dbReference type="InterPro" id="IPR026444">
    <property type="entry name" value="Secre_tail"/>
</dbReference>
<dbReference type="SUPFAM" id="SSF51126">
    <property type="entry name" value="Pectin lyase-like"/>
    <property type="match status" value="1"/>
</dbReference>
<keyword evidence="6" id="KW-1185">Reference proteome</keyword>
<reference evidence="5 6" key="1">
    <citation type="journal article" date="2004" name="Int. J. Syst. Evol. Microbiol.">
        <title>Kaistella koreensis gen. nov., sp. nov., a novel member of the Chryseobacterium-Bergeyella-Riemerella branch.</title>
        <authorList>
            <person name="Kim M.K."/>
            <person name="Im W.T."/>
            <person name="Shin Y.K."/>
            <person name="Lim J.H."/>
            <person name="Kim S.H."/>
            <person name="Lee B.C."/>
            <person name="Park M.Y."/>
            <person name="Lee K.Y."/>
            <person name="Lee S.T."/>
        </authorList>
    </citation>
    <scope>NUCLEOTIDE SEQUENCE [LARGE SCALE GENOMIC DNA]</scope>
    <source>
        <strain evidence="5 6">CCUG 49689</strain>
    </source>
</reference>
<keyword evidence="1 2" id="KW-0732">Signal</keyword>
<feature type="chain" id="PRO_5005289141" evidence="2">
    <location>
        <begin position="19"/>
        <end position="484"/>
    </location>
</feature>
<accession>A0A0J7J2J5</accession>
<dbReference type="STRING" id="1304281.ACM44_00410"/>
<dbReference type="EMBL" id="LFNG01000001">
    <property type="protein sequence ID" value="KMQ72598.1"/>
    <property type="molecule type" value="Genomic_DNA"/>
</dbReference>
<dbReference type="Pfam" id="PF18962">
    <property type="entry name" value="Por_Secre_tail"/>
    <property type="match status" value="1"/>
</dbReference>
<evidence type="ECO:0000259" key="3">
    <source>
        <dbReference type="Pfam" id="PF13229"/>
    </source>
</evidence>
<organism evidence="5 6">
    <name type="scientific">Chryseobacterium koreense CCUG 49689</name>
    <dbReference type="NCBI Taxonomy" id="1304281"/>
    <lineage>
        <taxon>Bacteria</taxon>
        <taxon>Pseudomonadati</taxon>
        <taxon>Bacteroidota</taxon>
        <taxon>Flavobacteriia</taxon>
        <taxon>Flavobacteriales</taxon>
        <taxon>Weeksellaceae</taxon>
        <taxon>Chryseobacterium group</taxon>
        <taxon>Chryseobacterium</taxon>
    </lineage>
</organism>
<evidence type="ECO:0000313" key="5">
    <source>
        <dbReference type="EMBL" id="KMQ72598.1"/>
    </source>
</evidence>
<dbReference type="AlphaFoldDB" id="A0A0J7J2J5"/>
<dbReference type="InterPro" id="IPR039448">
    <property type="entry name" value="Beta_helix"/>
</dbReference>
<feature type="signal peptide" evidence="2">
    <location>
        <begin position="1"/>
        <end position="18"/>
    </location>
</feature>